<accession>A0A7R9HT09</accession>
<sequence length="259" mass="28598">MEIENILVDGIEVPQRVVRMNVFSNFNVALVIKPSLDPSTTEAEFITEILPVCIGHNNEYINEGSNWRETRTKERNRFFQSDEGTAGGKRSLYCGLSVAKFGGEVDQPTVVSSMGLWGLRWLLLALMTATKESSSRFQGHGIQEQVEINPGANAVIGFSTSSSLSHSASSLLPKAARSPSSFQCDIFNFAHLSLSYHRHKTERLASTLLGTHRGYSKANRLSTPSIFVAAVFRTDVFILAKGWSHTGSKIRRLFSATEL</sequence>
<proteinExistence type="predicted"/>
<gene>
    <name evidence="1" type="ORF">TMSB3V08_LOCUS10755</name>
</gene>
<protein>
    <submittedName>
        <fullName evidence="1">Uncharacterized protein</fullName>
    </submittedName>
</protein>
<organism evidence="1">
    <name type="scientific">Timema monikensis</name>
    <dbReference type="NCBI Taxonomy" id="170555"/>
    <lineage>
        <taxon>Eukaryota</taxon>
        <taxon>Metazoa</taxon>
        <taxon>Ecdysozoa</taxon>
        <taxon>Arthropoda</taxon>
        <taxon>Hexapoda</taxon>
        <taxon>Insecta</taxon>
        <taxon>Pterygota</taxon>
        <taxon>Neoptera</taxon>
        <taxon>Polyneoptera</taxon>
        <taxon>Phasmatodea</taxon>
        <taxon>Timematodea</taxon>
        <taxon>Timematoidea</taxon>
        <taxon>Timematidae</taxon>
        <taxon>Timema</taxon>
    </lineage>
</organism>
<dbReference type="AlphaFoldDB" id="A0A7R9HT09"/>
<name>A0A7R9HT09_9NEOP</name>
<reference evidence="1" key="1">
    <citation type="submission" date="2020-11" db="EMBL/GenBank/DDBJ databases">
        <authorList>
            <person name="Tran Van P."/>
        </authorList>
    </citation>
    <scope>NUCLEOTIDE SEQUENCE</scope>
</reference>
<evidence type="ECO:0000313" key="1">
    <source>
        <dbReference type="EMBL" id="CAD7434098.1"/>
    </source>
</evidence>
<dbReference type="EMBL" id="OB797111">
    <property type="protein sequence ID" value="CAD7434098.1"/>
    <property type="molecule type" value="Genomic_DNA"/>
</dbReference>